<feature type="compositionally biased region" description="Basic and acidic residues" evidence="1">
    <location>
        <begin position="86"/>
        <end position="95"/>
    </location>
</feature>
<dbReference type="Proteomes" id="UP000095287">
    <property type="component" value="Unplaced"/>
</dbReference>
<dbReference type="AlphaFoldDB" id="A0A1I8A339"/>
<protein>
    <submittedName>
        <fullName evidence="3">Uncharacterized protein</fullName>
    </submittedName>
</protein>
<feature type="region of interest" description="Disordered" evidence="1">
    <location>
        <begin position="131"/>
        <end position="154"/>
    </location>
</feature>
<accession>A0A1I8A339</accession>
<sequence>MREKTIVDLTRMDRHISYVSYCRNRSANQSLQKKKEKAARGDINSNGRTKSGSVISDERMPTFVCPPPDLTSSAAEAVMRRATAKQQERERRQHAMLESAVSAAAKDTKEDDAHNYQNVVVGETTITADDQLIRPPPRTTSSTLELKSTEGEDAVYANTQTTTTTDSGNCPDYQNAIIPIKPAKVSLKIQQLLHSLQSLILSNLLTFWRSFDTMTKVIANPGNDDGDVIYELPKANRQKTVVSLQNISACAPDFLIRLHGRKPSLGGASEKL</sequence>
<proteinExistence type="predicted"/>
<evidence type="ECO:0000313" key="2">
    <source>
        <dbReference type="Proteomes" id="UP000095287"/>
    </source>
</evidence>
<feature type="region of interest" description="Disordered" evidence="1">
    <location>
        <begin position="80"/>
        <end position="110"/>
    </location>
</feature>
<evidence type="ECO:0000256" key="1">
    <source>
        <dbReference type="SAM" id="MobiDB-lite"/>
    </source>
</evidence>
<feature type="region of interest" description="Disordered" evidence="1">
    <location>
        <begin position="27"/>
        <end position="61"/>
    </location>
</feature>
<name>A0A1I8A339_9BILA</name>
<dbReference type="WBParaSite" id="L893_g32524.t1">
    <property type="protein sequence ID" value="L893_g32524.t1"/>
    <property type="gene ID" value="L893_g32524"/>
</dbReference>
<organism evidence="2 3">
    <name type="scientific">Steinernema glaseri</name>
    <dbReference type="NCBI Taxonomy" id="37863"/>
    <lineage>
        <taxon>Eukaryota</taxon>
        <taxon>Metazoa</taxon>
        <taxon>Ecdysozoa</taxon>
        <taxon>Nematoda</taxon>
        <taxon>Chromadorea</taxon>
        <taxon>Rhabditida</taxon>
        <taxon>Tylenchina</taxon>
        <taxon>Panagrolaimomorpha</taxon>
        <taxon>Strongyloidoidea</taxon>
        <taxon>Steinernematidae</taxon>
        <taxon>Steinernema</taxon>
    </lineage>
</organism>
<keyword evidence="2" id="KW-1185">Reference proteome</keyword>
<reference evidence="3" key="1">
    <citation type="submission" date="2016-11" db="UniProtKB">
        <authorList>
            <consortium name="WormBaseParasite"/>
        </authorList>
    </citation>
    <scope>IDENTIFICATION</scope>
</reference>
<feature type="compositionally biased region" description="Polar residues" evidence="1">
    <location>
        <begin position="43"/>
        <end position="54"/>
    </location>
</feature>
<evidence type="ECO:0000313" key="3">
    <source>
        <dbReference type="WBParaSite" id="L893_g32524.t1"/>
    </source>
</evidence>